<dbReference type="RefSeq" id="WP_127991280.1">
    <property type="nucleotide sequence ID" value="NZ_CP090579.1"/>
</dbReference>
<evidence type="ECO:0000313" key="1">
    <source>
        <dbReference type="EMBL" id="MET3862917.1"/>
    </source>
</evidence>
<dbReference type="EMBL" id="JBEPNW010000002">
    <property type="protein sequence ID" value="MET3862917.1"/>
    <property type="molecule type" value="Genomic_DNA"/>
</dbReference>
<reference evidence="1 2" key="1">
    <citation type="submission" date="2024-06" db="EMBL/GenBank/DDBJ databases">
        <title>Genomics of switchgrass bacterial isolates.</title>
        <authorList>
            <person name="Shade A."/>
        </authorList>
    </citation>
    <scope>NUCLEOTIDE SEQUENCE [LARGE SCALE GENOMIC DNA]</scope>
    <source>
        <strain evidence="1 2">PvP084</strain>
    </source>
</reference>
<dbReference type="Proteomes" id="UP001549119">
    <property type="component" value="Unassembled WGS sequence"/>
</dbReference>
<accession>A0ABV2N8V4</accession>
<comment type="caution">
    <text evidence="1">The sequence shown here is derived from an EMBL/GenBank/DDBJ whole genome shotgun (WGS) entry which is preliminary data.</text>
</comment>
<organism evidence="1 2">
    <name type="scientific">Methylobacterium radiotolerans</name>
    <dbReference type="NCBI Taxonomy" id="31998"/>
    <lineage>
        <taxon>Bacteria</taxon>
        <taxon>Pseudomonadati</taxon>
        <taxon>Pseudomonadota</taxon>
        <taxon>Alphaproteobacteria</taxon>
        <taxon>Hyphomicrobiales</taxon>
        <taxon>Methylobacteriaceae</taxon>
        <taxon>Methylobacterium</taxon>
    </lineage>
</organism>
<keyword evidence="2" id="KW-1185">Reference proteome</keyword>
<name>A0ABV2N8V4_9HYPH</name>
<protein>
    <recommendedName>
        <fullName evidence="3">Transcriptional regulator</fullName>
    </recommendedName>
</protein>
<gene>
    <name evidence="1" type="ORF">ABIC20_000226</name>
</gene>
<evidence type="ECO:0008006" key="3">
    <source>
        <dbReference type="Google" id="ProtNLM"/>
    </source>
</evidence>
<sequence length="92" mass="10073">MDAQDDRPQGDIHDRPLQAGGLAKRRVLGRVAEALGMPLATLYDPPSATMLAADATSDLDHECEALLHAYKRISDPGRRRLLDLVQEVAERA</sequence>
<evidence type="ECO:0000313" key="2">
    <source>
        <dbReference type="Proteomes" id="UP001549119"/>
    </source>
</evidence>
<proteinExistence type="predicted"/>